<dbReference type="EMBL" id="QLTQ01000014">
    <property type="protein sequence ID" value="RAS44929.1"/>
    <property type="molecule type" value="Genomic_DNA"/>
</dbReference>
<evidence type="ECO:0000313" key="11">
    <source>
        <dbReference type="Proteomes" id="UP000249852"/>
    </source>
</evidence>
<dbReference type="GO" id="GO:0008360">
    <property type="term" value="P:regulation of cell shape"/>
    <property type="evidence" value="ECO:0007669"/>
    <property type="project" value="UniProtKB-KW"/>
</dbReference>
<sequence>MNIDFFRTLGWFLILVLVQVFVLNYIHLFGFATPLPYIYFVLLFRRNCPQWIIILWGFIMGLLIDTFSNTPGVSSSSLTLIAALQPYILRAFVSHDNADDLLPGITILGFGRYVWYSLILTFIYCLVFFTLDMFSFFNFLVWLQCVIGSTILTLFFILVIEHVRSRA</sequence>
<dbReference type="Proteomes" id="UP000254235">
    <property type="component" value="Unassembled WGS sequence"/>
</dbReference>
<gene>
    <name evidence="9" type="ORF">BC673_11448</name>
    <name evidence="10" type="ORF">NCTC13043_01488</name>
</gene>
<proteinExistence type="inferred from homology"/>
<organism evidence="10 12">
    <name type="scientific">Prevotella pallens</name>
    <dbReference type="NCBI Taxonomy" id="60133"/>
    <lineage>
        <taxon>Bacteria</taxon>
        <taxon>Pseudomonadati</taxon>
        <taxon>Bacteroidota</taxon>
        <taxon>Bacteroidia</taxon>
        <taxon>Bacteroidales</taxon>
        <taxon>Prevotellaceae</taxon>
        <taxon>Prevotella</taxon>
    </lineage>
</organism>
<keyword evidence="11" id="KW-1185">Reference proteome</keyword>
<reference evidence="10 12" key="2">
    <citation type="submission" date="2018-06" db="EMBL/GenBank/DDBJ databases">
        <authorList>
            <consortium name="Pathogen Informatics"/>
            <person name="Doyle S."/>
        </authorList>
    </citation>
    <scope>NUCLEOTIDE SEQUENCE [LARGE SCALE GENOMIC DNA]</scope>
    <source>
        <strain evidence="10 12">NCTC13043</strain>
    </source>
</reference>
<comment type="similarity">
    <text evidence="2">Belongs to the MreD family.</text>
</comment>
<evidence type="ECO:0000256" key="8">
    <source>
        <dbReference type="SAM" id="Phobius"/>
    </source>
</evidence>
<dbReference type="NCBIfam" id="TIGR03426">
    <property type="entry name" value="shape_MreD"/>
    <property type="match status" value="1"/>
</dbReference>
<evidence type="ECO:0000256" key="7">
    <source>
        <dbReference type="ARBA" id="ARBA00023136"/>
    </source>
</evidence>
<evidence type="ECO:0000256" key="2">
    <source>
        <dbReference type="ARBA" id="ARBA00007776"/>
    </source>
</evidence>
<dbReference type="GeneID" id="78571170"/>
<evidence type="ECO:0000313" key="9">
    <source>
        <dbReference type="EMBL" id="RAS44929.1"/>
    </source>
</evidence>
<protein>
    <submittedName>
        <fullName evidence="10">Rod shape-determining protein MreD</fullName>
    </submittedName>
</protein>
<keyword evidence="7 8" id="KW-0472">Membrane</keyword>
<keyword evidence="6 8" id="KW-1133">Transmembrane helix</keyword>
<feature type="transmembrane region" description="Helical" evidence="8">
    <location>
        <begin position="51"/>
        <end position="68"/>
    </location>
</feature>
<dbReference type="Proteomes" id="UP000249852">
    <property type="component" value="Unassembled WGS sequence"/>
</dbReference>
<evidence type="ECO:0000313" key="10">
    <source>
        <dbReference type="EMBL" id="SUC12871.1"/>
    </source>
</evidence>
<dbReference type="OrthoDB" id="1132160at2"/>
<keyword evidence="3" id="KW-1003">Cell membrane</keyword>
<dbReference type="GO" id="GO:0005886">
    <property type="term" value="C:plasma membrane"/>
    <property type="evidence" value="ECO:0007669"/>
    <property type="project" value="UniProtKB-SubCell"/>
</dbReference>
<name>A0A379F2L9_9BACT</name>
<keyword evidence="4 8" id="KW-0812">Transmembrane</keyword>
<reference evidence="9 11" key="1">
    <citation type="submission" date="2018-06" db="EMBL/GenBank/DDBJ databases">
        <title>Genomic Encyclopedia of Archaeal and Bacterial Type Strains, Phase II (KMG-II): from individual species to whole genera.</title>
        <authorList>
            <person name="Goeker M."/>
        </authorList>
    </citation>
    <scope>NUCLEOTIDE SEQUENCE [LARGE SCALE GENOMIC DNA]</scope>
    <source>
        <strain evidence="9 11">DSM 18710</strain>
    </source>
</reference>
<evidence type="ECO:0000313" key="12">
    <source>
        <dbReference type="Proteomes" id="UP000254235"/>
    </source>
</evidence>
<evidence type="ECO:0000256" key="6">
    <source>
        <dbReference type="ARBA" id="ARBA00022989"/>
    </source>
</evidence>
<evidence type="ECO:0000256" key="3">
    <source>
        <dbReference type="ARBA" id="ARBA00022475"/>
    </source>
</evidence>
<accession>A0A379F2L9</accession>
<feature type="transmembrane region" description="Helical" evidence="8">
    <location>
        <begin position="12"/>
        <end position="39"/>
    </location>
</feature>
<comment type="subcellular location">
    <subcellularLocation>
        <location evidence="1">Cell membrane</location>
        <topology evidence="1">Multi-pass membrane protein</topology>
    </subcellularLocation>
</comment>
<feature type="transmembrane region" description="Helical" evidence="8">
    <location>
        <begin position="137"/>
        <end position="160"/>
    </location>
</feature>
<keyword evidence="5" id="KW-0133">Cell shape</keyword>
<evidence type="ECO:0000256" key="4">
    <source>
        <dbReference type="ARBA" id="ARBA00022692"/>
    </source>
</evidence>
<feature type="transmembrane region" description="Helical" evidence="8">
    <location>
        <begin position="113"/>
        <end position="131"/>
    </location>
</feature>
<dbReference type="RefSeq" id="WP_006044471.1">
    <property type="nucleotide sequence ID" value="NZ_CAJPLF010000040.1"/>
</dbReference>
<evidence type="ECO:0000256" key="1">
    <source>
        <dbReference type="ARBA" id="ARBA00004651"/>
    </source>
</evidence>
<dbReference type="InterPro" id="IPR007227">
    <property type="entry name" value="Cell_shape_determining_MreD"/>
</dbReference>
<dbReference type="EMBL" id="UGTP01000001">
    <property type="protein sequence ID" value="SUC12871.1"/>
    <property type="molecule type" value="Genomic_DNA"/>
</dbReference>
<dbReference type="AlphaFoldDB" id="A0A379F2L9"/>
<evidence type="ECO:0000256" key="5">
    <source>
        <dbReference type="ARBA" id="ARBA00022960"/>
    </source>
</evidence>